<protein>
    <submittedName>
        <fullName evidence="1">Uncharacterized protein</fullName>
    </submittedName>
</protein>
<keyword evidence="2" id="KW-1185">Reference proteome</keyword>
<sequence length="68" mass="7760">MSTTIFQQSQGWQLDVRIGQTPYGHHLVISSFVPSARRPERQVKFSGTFSTDELRRLRDAINQALEAV</sequence>
<dbReference type="RefSeq" id="WP_104359101.1">
    <property type="nucleotide sequence ID" value="NZ_CP064338.1"/>
</dbReference>
<dbReference type="Proteomes" id="UP000239406">
    <property type="component" value="Unassembled WGS sequence"/>
</dbReference>
<comment type="caution">
    <text evidence="1">The sequence shown here is derived from an EMBL/GenBank/DDBJ whole genome shotgun (WGS) entry which is preliminary data.</text>
</comment>
<accession>A0A2S5SZT5</accession>
<name>A0A2S5SZT5_9BURK</name>
<reference evidence="1 2" key="1">
    <citation type="submission" date="2018-02" db="EMBL/GenBank/DDBJ databases">
        <title>Reclassifiation of [Polyangium] brachysporum DSM 7029 as Guopingzhaonella breviflexa gen. nov., sp. nov., a member of the family Comamonadaceae.</title>
        <authorList>
            <person name="Tang B."/>
        </authorList>
    </citation>
    <scope>NUCLEOTIDE SEQUENCE [LARGE SCALE GENOMIC DNA]</scope>
    <source>
        <strain evidence="1 2">DSM 15344</strain>
    </source>
</reference>
<gene>
    <name evidence="1" type="ORF">C1702_18075</name>
</gene>
<evidence type="ECO:0000313" key="2">
    <source>
        <dbReference type="Proteomes" id="UP000239406"/>
    </source>
</evidence>
<dbReference type="EMBL" id="PSNY01000039">
    <property type="protein sequence ID" value="PPE68254.1"/>
    <property type="molecule type" value="Genomic_DNA"/>
</dbReference>
<organism evidence="1 2">
    <name type="scientific">Caldimonas thermodepolymerans</name>
    <dbReference type="NCBI Taxonomy" id="215580"/>
    <lineage>
        <taxon>Bacteria</taxon>
        <taxon>Pseudomonadati</taxon>
        <taxon>Pseudomonadota</taxon>
        <taxon>Betaproteobacteria</taxon>
        <taxon>Burkholderiales</taxon>
        <taxon>Sphaerotilaceae</taxon>
        <taxon>Caldimonas</taxon>
    </lineage>
</organism>
<dbReference type="AlphaFoldDB" id="A0A2S5SZT5"/>
<evidence type="ECO:0000313" key="1">
    <source>
        <dbReference type="EMBL" id="PPE68254.1"/>
    </source>
</evidence>
<proteinExistence type="predicted"/>